<evidence type="ECO:0000313" key="2">
    <source>
        <dbReference type="EMBL" id="MEW9920744.1"/>
    </source>
</evidence>
<name>A0ABV3RPA6_9RHOB</name>
<dbReference type="RefSeq" id="WP_367878446.1">
    <property type="nucleotide sequence ID" value="NZ_JBFNXX010000010.1"/>
</dbReference>
<feature type="transmembrane region" description="Helical" evidence="1">
    <location>
        <begin position="22"/>
        <end position="42"/>
    </location>
</feature>
<dbReference type="Proteomes" id="UP001556098">
    <property type="component" value="Unassembled WGS sequence"/>
</dbReference>
<evidence type="ECO:0000256" key="1">
    <source>
        <dbReference type="SAM" id="Phobius"/>
    </source>
</evidence>
<comment type="caution">
    <text evidence="2">The sequence shown here is derived from an EMBL/GenBank/DDBJ whole genome shotgun (WGS) entry which is preliminary data.</text>
</comment>
<organism evidence="2 3">
    <name type="scientific">Sulfitobacter sediminis</name>
    <dbReference type="NCBI Taxonomy" id="3234186"/>
    <lineage>
        <taxon>Bacteria</taxon>
        <taxon>Pseudomonadati</taxon>
        <taxon>Pseudomonadota</taxon>
        <taxon>Alphaproteobacteria</taxon>
        <taxon>Rhodobacterales</taxon>
        <taxon>Roseobacteraceae</taxon>
        <taxon>Sulfitobacter</taxon>
    </lineage>
</organism>
<evidence type="ECO:0000313" key="3">
    <source>
        <dbReference type="Proteomes" id="UP001556098"/>
    </source>
</evidence>
<gene>
    <name evidence="2" type="ORF">AB2B41_14105</name>
</gene>
<keyword evidence="3" id="KW-1185">Reference proteome</keyword>
<keyword evidence="1" id="KW-1133">Transmembrane helix</keyword>
<keyword evidence="1" id="KW-0812">Transmembrane</keyword>
<keyword evidence="1" id="KW-0472">Membrane</keyword>
<sequence>MQAIQSSYRGLSLLMDLNWDRVLYVATIAFALAAGAYVGTLAH</sequence>
<proteinExistence type="predicted"/>
<reference evidence="2 3" key="1">
    <citation type="submission" date="2024-07" db="EMBL/GenBank/DDBJ databases">
        <title>Marimonas sp.nov., isolated from tidal-flat sediment.</title>
        <authorList>
            <person name="Jayan J.N."/>
            <person name="Lee S.S."/>
        </authorList>
    </citation>
    <scope>NUCLEOTIDE SEQUENCE [LARGE SCALE GENOMIC DNA]</scope>
    <source>
        <strain evidence="2 3">MJW-29</strain>
    </source>
</reference>
<protein>
    <submittedName>
        <fullName evidence="2">Uncharacterized protein</fullName>
    </submittedName>
</protein>
<dbReference type="EMBL" id="JBFNXX010000010">
    <property type="protein sequence ID" value="MEW9920744.1"/>
    <property type="molecule type" value="Genomic_DNA"/>
</dbReference>
<accession>A0ABV3RPA6</accession>